<protein>
    <recommendedName>
        <fullName evidence="1">Transposase IS200-like domain-containing protein</fullName>
    </recommendedName>
</protein>
<accession>A0A5C6XIA1</accession>
<dbReference type="SMART" id="SM01321">
    <property type="entry name" value="Y1_Tnp"/>
    <property type="match status" value="1"/>
</dbReference>
<dbReference type="SUPFAM" id="SSF143422">
    <property type="entry name" value="Transposase IS200-like"/>
    <property type="match status" value="1"/>
</dbReference>
<gene>
    <name evidence="2" type="ORF">FRC96_06880</name>
</gene>
<dbReference type="InterPro" id="IPR036515">
    <property type="entry name" value="Transposase_17_sf"/>
</dbReference>
<evidence type="ECO:0000313" key="2">
    <source>
        <dbReference type="EMBL" id="TXD39644.1"/>
    </source>
</evidence>
<dbReference type="Gene3D" id="3.30.70.1290">
    <property type="entry name" value="Transposase IS200-like"/>
    <property type="match status" value="1"/>
</dbReference>
<dbReference type="OrthoDB" id="9800147at2"/>
<organism evidence="2 3">
    <name type="scientific">Lujinxingia vulgaris</name>
    <dbReference type="NCBI Taxonomy" id="2600176"/>
    <lineage>
        <taxon>Bacteria</taxon>
        <taxon>Deltaproteobacteria</taxon>
        <taxon>Bradymonadales</taxon>
        <taxon>Lujinxingiaceae</taxon>
        <taxon>Lujinxingia</taxon>
    </lineage>
</organism>
<name>A0A5C6XIA1_9DELT</name>
<dbReference type="PANTHER" id="PTHR34322:SF2">
    <property type="entry name" value="TRANSPOSASE IS200-LIKE DOMAIN-CONTAINING PROTEIN"/>
    <property type="match status" value="1"/>
</dbReference>
<dbReference type="AlphaFoldDB" id="A0A5C6XIA1"/>
<dbReference type="Proteomes" id="UP000321046">
    <property type="component" value="Unassembled WGS sequence"/>
</dbReference>
<dbReference type="InterPro" id="IPR002686">
    <property type="entry name" value="Transposase_17"/>
</dbReference>
<proteinExistence type="predicted"/>
<dbReference type="EMBL" id="VOSL01000031">
    <property type="protein sequence ID" value="TXD39644.1"/>
    <property type="molecule type" value="Genomic_DNA"/>
</dbReference>
<dbReference type="RefSeq" id="WP_146973769.1">
    <property type="nucleotide sequence ID" value="NZ_VOSL01000031.1"/>
</dbReference>
<dbReference type="GO" id="GO:0004803">
    <property type="term" value="F:transposase activity"/>
    <property type="evidence" value="ECO:0007669"/>
    <property type="project" value="InterPro"/>
</dbReference>
<dbReference type="GO" id="GO:0003677">
    <property type="term" value="F:DNA binding"/>
    <property type="evidence" value="ECO:0007669"/>
    <property type="project" value="InterPro"/>
</dbReference>
<sequence length="307" mass="34950">MTRPRRHLPGQVVAITRRCFDRTFYLRPDGTMNAIALYVFANAAQTYDIKIHALVVMSNHIHLIITDVKGRRSEFMRDAMCLITKARNEDLGRKDYLWEGGSYRETLLLDRDALERKLLYTWLNPAAANLVERAHQWPGAIILPCDWGTSIDIPKPDVYFGRKSPELARFTPQPPPGFDASSLDTLTAHFEALLADAEDDLITTRENENRQVLGVEKVLATRPLSKPKTASRRSKINPRFASRNAALLVAAIARHRAFLTAYDHERQRWLKGKKRVEFPCGTVWLRRNSPVKCRDPDAPEAGMACTM</sequence>
<dbReference type="PANTHER" id="PTHR34322">
    <property type="entry name" value="TRANSPOSASE, Y1_TNP DOMAIN-CONTAINING"/>
    <property type="match status" value="1"/>
</dbReference>
<evidence type="ECO:0000259" key="1">
    <source>
        <dbReference type="SMART" id="SM01321"/>
    </source>
</evidence>
<evidence type="ECO:0000313" key="3">
    <source>
        <dbReference type="Proteomes" id="UP000321046"/>
    </source>
</evidence>
<feature type="domain" description="Transposase IS200-like" evidence="1">
    <location>
        <begin position="8"/>
        <end position="124"/>
    </location>
</feature>
<comment type="caution">
    <text evidence="2">The sequence shown here is derived from an EMBL/GenBank/DDBJ whole genome shotgun (WGS) entry which is preliminary data.</text>
</comment>
<reference evidence="2 3" key="1">
    <citation type="submission" date="2019-08" db="EMBL/GenBank/DDBJ databases">
        <title>Bradymonadales sp. TMQ2.</title>
        <authorList>
            <person name="Liang Q."/>
        </authorList>
    </citation>
    <scope>NUCLEOTIDE SEQUENCE [LARGE SCALE GENOMIC DNA]</scope>
    <source>
        <strain evidence="2 3">TMQ2</strain>
    </source>
</reference>
<dbReference type="GO" id="GO:0006313">
    <property type="term" value="P:DNA transposition"/>
    <property type="evidence" value="ECO:0007669"/>
    <property type="project" value="InterPro"/>
</dbReference>